<dbReference type="eggNOG" id="COG0388">
    <property type="taxonomic scope" value="Bacteria"/>
</dbReference>
<dbReference type="EMBL" id="CP000612">
    <property type="protein sequence ID" value="ABO50790.1"/>
    <property type="molecule type" value="Genomic_DNA"/>
</dbReference>
<dbReference type="Pfam" id="PF00795">
    <property type="entry name" value="CN_hydrolase"/>
    <property type="match status" value="1"/>
</dbReference>
<dbReference type="GO" id="GO:0016746">
    <property type="term" value="F:acyltransferase activity"/>
    <property type="evidence" value="ECO:0007669"/>
    <property type="project" value="UniProtKB-KW"/>
</dbReference>
<dbReference type="AlphaFoldDB" id="A4J6T7"/>
<dbReference type="GO" id="GO:0006541">
    <property type="term" value="P:glutamine metabolic process"/>
    <property type="evidence" value="ECO:0007669"/>
    <property type="project" value="TreeGrafter"/>
</dbReference>
<dbReference type="Gene3D" id="3.60.110.10">
    <property type="entry name" value="Carbon-nitrogen hydrolase"/>
    <property type="match status" value="1"/>
</dbReference>
<gene>
    <name evidence="4" type="ordered locus">Dred_2280</name>
</gene>
<dbReference type="CDD" id="cd07572">
    <property type="entry name" value="nit"/>
    <property type="match status" value="1"/>
</dbReference>
<proteinExistence type="inferred from homology"/>
<keyword evidence="4" id="KW-0012">Acyltransferase</keyword>
<dbReference type="PROSITE" id="PS50263">
    <property type="entry name" value="CN_HYDROLASE"/>
    <property type="match status" value="1"/>
</dbReference>
<comment type="similarity">
    <text evidence="1">Belongs to the carbon-nitrogen hydrolase superfamily. NIT1/NIT2 family.</text>
</comment>
<dbReference type="FunFam" id="3.60.110.10:FF:000002">
    <property type="entry name" value="Nitrilase family member 2"/>
    <property type="match status" value="1"/>
</dbReference>
<dbReference type="RefSeq" id="WP_011878588.1">
    <property type="nucleotide sequence ID" value="NC_009253.1"/>
</dbReference>
<evidence type="ECO:0000256" key="2">
    <source>
        <dbReference type="ARBA" id="ARBA00022801"/>
    </source>
</evidence>
<reference evidence="4 5" key="1">
    <citation type="submission" date="2007-03" db="EMBL/GenBank/DDBJ databases">
        <title>Complete sequence of Desulfotomaculum reducens MI-1.</title>
        <authorList>
            <consortium name="US DOE Joint Genome Institute"/>
            <person name="Copeland A."/>
            <person name="Lucas S."/>
            <person name="Lapidus A."/>
            <person name="Barry K."/>
            <person name="Detter J.C."/>
            <person name="Glavina del Rio T."/>
            <person name="Hammon N."/>
            <person name="Israni S."/>
            <person name="Dalin E."/>
            <person name="Tice H."/>
            <person name="Pitluck S."/>
            <person name="Sims D."/>
            <person name="Brettin T."/>
            <person name="Bruce D."/>
            <person name="Han C."/>
            <person name="Tapia R."/>
            <person name="Schmutz J."/>
            <person name="Larimer F."/>
            <person name="Land M."/>
            <person name="Hauser L."/>
            <person name="Kyrpides N."/>
            <person name="Kim E."/>
            <person name="Tebo B.M."/>
            <person name="Richardson P."/>
        </authorList>
    </citation>
    <scope>NUCLEOTIDE SEQUENCE [LARGE SCALE GENOMIC DNA]</scope>
    <source>
        <strain evidence="4 5">MI-1</strain>
    </source>
</reference>
<dbReference type="PROSITE" id="PS01227">
    <property type="entry name" value="UPF0012"/>
    <property type="match status" value="1"/>
</dbReference>
<dbReference type="KEGG" id="drm:Dred_2280"/>
<dbReference type="GO" id="GO:0006528">
    <property type="term" value="P:asparagine metabolic process"/>
    <property type="evidence" value="ECO:0007669"/>
    <property type="project" value="TreeGrafter"/>
</dbReference>
<evidence type="ECO:0000313" key="5">
    <source>
        <dbReference type="Proteomes" id="UP000001556"/>
    </source>
</evidence>
<dbReference type="GO" id="GO:0050152">
    <property type="term" value="F:omega-amidase activity"/>
    <property type="evidence" value="ECO:0007669"/>
    <property type="project" value="TreeGrafter"/>
</dbReference>
<dbReference type="STRING" id="349161.Dred_2280"/>
<keyword evidence="4" id="KW-0808">Transferase</keyword>
<feature type="domain" description="CN hydrolase" evidence="3">
    <location>
        <begin position="5"/>
        <end position="250"/>
    </location>
</feature>
<accession>A4J6T7</accession>
<dbReference type="InterPro" id="IPR001110">
    <property type="entry name" value="UPF0012_CS"/>
</dbReference>
<dbReference type="SUPFAM" id="SSF56317">
    <property type="entry name" value="Carbon-nitrogen hydrolase"/>
    <property type="match status" value="1"/>
</dbReference>
<evidence type="ECO:0000256" key="1">
    <source>
        <dbReference type="ARBA" id="ARBA00010613"/>
    </source>
</evidence>
<dbReference type="InterPro" id="IPR003010">
    <property type="entry name" value="C-N_Hydrolase"/>
</dbReference>
<organism evidence="4 5">
    <name type="scientific">Desulforamulus reducens (strain ATCC BAA-1160 / DSM 100696 / MI-1)</name>
    <name type="common">Desulfotomaculum reducens</name>
    <dbReference type="NCBI Taxonomy" id="349161"/>
    <lineage>
        <taxon>Bacteria</taxon>
        <taxon>Bacillati</taxon>
        <taxon>Bacillota</taxon>
        <taxon>Clostridia</taxon>
        <taxon>Eubacteriales</taxon>
        <taxon>Peptococcaceae</taxon>
        <taxon>Desulforamulus</taxon>
    </lineage>
</organism>
<dbReference type="PANTHER" id="PTHR23088">
    <property type="entry name" value="NITRILASE-RELATED"/>
    <property type="match status" value="1"/>
</dbReference>
<keyword evidence="2" id="KW-0378">Hydrolase</keyword>
<dbReference type="GO" id="GO:0006107">
    <property type="term" value="P:oxaloacetate metabolic process"/>
    <property type="evidence" value="ECO:0007669"/>
    <property type="project" value="TreeGrafter"/>
</dbReference>
<dbReference type="Proteomes" id="UP000001556">
    <property type="component" value="Chromosome"/>
</dbReference>
<dbReference type="PANTHER" id="PTHR23088:SF30">
    <property type="entry name" value="OMEGA-AMIDASE NIT2"/>
    <property type="match status" value="1"/>
</dbReference>
<dbReference type="InterPro" id="IPR036526">
    <property type="entry name" value="C-N_Hydrolase_sf"/>
</dbReference>
<sequence>MPSSFRLGLCQITVEPSKDINLLSAKEAVKNAVSLGCSLVCLPEMFNCPYGNNFFPLYAEEFPSGETIKTLASLAREHSIYLVGGSIPERDQTNLYNSSFIFGPNGDLLAQHRKVHLFDIDIEGGITFKESDTLSPGNQITFFDTPFCRVGVAICYDIRFPEFLRLMALKGIQLLILPAAFNMTTGPAHWELTMRARALDNQIYVAAISPARNPQADYIAYGHSLVTTPWGEVLVQADEKPRIITADIDLDYLTKVRQQLPLLKHRREQVYCDKK</sequence>
<keyword evidence="4" id="KW-0449">Lipoprotein</keyword>
<keyword evidence="5" id="KW-1185">Reference proteome</keyword>
<dbReference type="InterPro" id="IPR045254">
    <property type="entry name" value="Nit1/2_C-N_Hydrolase"/>
</dbReference>
<dbReference type="HOGENOM" id="CLU_030130_1_0_9"/>
<evidence type="ECO:0000259" key="3">
    <source>
        <dbReference type="PROSITE" id="PS50263"/>
    </source>
</evidence>
<name>A4J6T7_DESRM</name>
<protein>
    <submittedName>
        <fullName evidence="4">Nitrilase/cyanide hydratase and apolipoprotein N-acyltransferase</fullName>
    </submittedName>
</protein>
<evidence type="ECO:0000313" key="4">
    <source>
        <dbReference type="EMBL" id="ABO50790.1"/>
    </source>
</evidence>
<dbReference type="OrthoDB" id="9811121at2"/>